<comment type="caution">
    <text evidence="2">The sequence shown here is derived from an EMBL/GenBank/DDBJ whole genome shotgun (WGS) entry which is preliminary data.</text>
</comment>
<gene>
    <name evidence="2" type="ORF">NK125_09045</name>
</gene>
<dbReference type="SMART" id="SM00382">
    <property type="entry name" value="AAA"/>
    <property type="match status" value="1"/>
</dbReference>
<dbReference type="Pfam" id="PF01695">
    <property type="entry name" value="IstB_IS21"/>
    <property type="match status" value="1"/>
</dbReference>
<dbReference type="InterPro" id="IPR002611">
    <property type="entry name" value="IstB_ATP-bd"/>
</dbReference>
<dbReference type="SUPFAM" id="SSF52540">
    <property type="entry name" value="P-loop containing nucleoside triphosphate hydrolases"/>
    <property type="match status" value="1"/>
</dbReference>
<dbReference type="GO" id="GO:0005524">
    <property type="term" value="F:ATP binding"/>
    <property type="evidence" value="ECO:0007669"/>
    <property type="project" value="UniProtKB-KW"/>
</dbReference>
<accession>A0ABT1E9U4</accession>
<proteinExistence type="predicted"/>
<dbReference type="InterPro" id="IPR025662">
    <property type="entry name" value="Sigma_54_int_dom_ATP-bd_1"/>
</dbReference>
<evidence type="ECO:0000313" key="3">
    <source>
        <dbReference type="Proteomes" id="UP001523566"/>
    </source>
</evidence>
<sequence length="323" mass="37888">MPLSNSLYNEIMRTYEKKQLDNQYRLQKRYEEIYRELPQIKDLENQISSLSLQKAKAYLDGDEDALNTLHKNLHLISMKKKEILSNAGYPDDYLSLQYTCKDCQDRGYIHNKKCHCFKQAEIELLYANSNLRDVLEQENFDSLRWDLHSDSEVDKVTNRSPKESFKIAVDNCQDFVTHFPQDFRNLFIFGDTGTGKTFLTHCIAKELIDRSFSVVYVTASDLFDILAKKMFEKKEDEHHIYDCDLLIIDDLGTELSNSFTNSQLFVCINERLLNKKPTIISTNLSLEEIKHNYSERVFSRVSSNYTLLRLTGEDIRIKKKLLK</sequence>
<dbReference type="InterPro" id="IPR027417">
    <property type="entry name" value="P-loop_NTPase"/>
</dbReference>
<dbReference type="CDD" id="cd00009">
    <property type="entry name" value="AAA"/>
    <property type="match status" value="1"/>
</dbReference>
<keyword evidence="2" id="KW-0547">Nucleotide-binding</keyword>
<dbReference type="PANTHER" id="PTHR30050">
    <property type="entry name" value="CHROMOSOMAL REPLICATION INITIATOR PROTEIN DNAA"/>
    <property type="match status" value="1"/>
</dbReference>
<protein>
    <submittedName>
        <fullName evidence="2">ATP-binding protein</fullName>
    </submittedName>
</protein>
<evidence type="ECO:0000313" key="2">
    <source>
        <dbReference type="EMBL" id="MCP1102558.1"/>
    </source>
</evidence>
<dbReference type="RefSeq" id="WP_262066343.1">
    <property type="nucleotide sequence ID" value="NZ_JAMXOD010000011.1"/>
</dbReference>
<feature type="domain" description="AAA+ ATPase" evidence="1">
    <location>
        <begin position="182"/>
        <end position="295"/>
    </location>
</feature>
<dbReference type="PANTHER" id="PTHR30050:SF4">
    <property type="entry name" value="ATP-BINDING PROTEIN RV3427C IN INSERTION SEQUENCE-RELATED"/>
    <property type="match status" value="1"/>
</dbReference>
<organism evidence="2 3">
    <name type="scientific">Aequitasia blattaphilus</name>
    <dbReference type="NCBI Taxonomy" id="2949332"/>
    <lineage>
        <taxon>Bacteria</taxon>
        <taxon>Bacillati</taxon>
        <taxon>Bacillota</taxon>
        <taxon>Clostridia</taxon>
        <taxon>Lachnospirales</taxon>
        <taxon>Lachnospiraceae</taxon>
        <taxon>Aequitasia</taxon>
    </lineage>
</organism>
<name>A0ABT1E9U4_9FIRM</name>
<dbReference type="Proteomes" id="UP001523566">
    <property type="component" value="Unassembled WGS sequence"/>
</dbReference>
<dbReference type="Gene3D" id="3.40.50.300">
    <property type="entry name" value="P-loop containing nucleotide triphosphate hydrolases"/>
    <property type="match status" value="1"/>
</dbReference>
<keyword evidence="3" id="KW-1185">Reference proteome</keyword>
<dbReference type="NCBIfam" id="NF005304">
    <property type="entry name" value="PRK06835.1"/>
    <property type="match status" value="1"/>
</dbReference>
<dbReference type="EMBL" id="JAMZFW010000011">
    <property type="protein sequence ID" value="MCP1102558.1"/>
    <property type="molecule type" value="Genomic_DNA"/>
</dbReference>
<evidence type="ECO:0000259" key="1">
    <source>
        <dbReference type="SMART" id="SM00382"/>
    </source>
</evidence>
<keyword evidence="2" id="KW-0067">ATP-binding</keyword>
<dbReference type="PROSITE" id="PS00675">
    <property type="entry name" value="SIGMA54_INTERACT_1"/>
    <property type="match status" value="1"/>
</dbReference>
<dbReference type="InterPro" id="IPR003593">
    <property type="entry name" value="AAA+_ATPase"/>
</dbReference>
<reference evidence="2 3" key="1">
    <citation type="journal article" date="2022" name="Genome Biol. Evol.">
        <title>Host diet, physiology and behaviors set the stage for Lachnospiraceae cladogenesis.</title>
        <authorList>
            <person name="Vera-Ponce De Leon A."/>
            <person name="Schneider M."/>
            <person name="Jahnes B.C."/>
            <person name="Sadowski V."/>
            <person name="Camuy-Velez L.A."/>
            <person name="Duan J."/>
            <person name="Sabree Z.L."/>
        </authorList>
    </citation>
    <scope>NUCLEOTIDE SEQUENCE [LARGE SCALE GENOMIC DNA]</scope>
    <source>
        <strain evidence="2 3">PAL113</strain>
    </source>
</reference>